<feature type="domain" description="DUF2460" evidence="1">
    <location>
        <begin position="3"/>
        <end position="163"/>
    </location>
</feature>
<organism evidence="3 4">
    <name type="scientific">Pseudomonas veronii</name>
    <dbReference type="NCBI Taxonomy" id="76761"/>
    <lineage>
        <taxon>Bacteria</taxon>
        <taxon>Pseudomonadati</taxon>
        <taxon>Pseudomonadota</taxon>
        <taxon>Gammaproteobacteria</taxon>
        <taxon>Pseudomonadales</taxon>
        <taxon>Pseudomonadaceae</taxon>
        <taxon>Pseudomonas</taxon>
    </lineage>
</organism>
<dbReference type="NCBIfam" id="TIGR02218">
    <property type="entry name" value="phg_TIGR02218"/>
    <property type="match status" value="1"/>
</dbReference>
<dbReference type="EMBL" id="CP039631">
    <property type="protein sequence ID" value="QCG68633.1"/>
    <property type="molecule type" value="Genomic_DNA"/>
</dbReference>
<sequence length="457" mass="50060">MQKAASGRRRTTAYYPAPLWSFQLSYNAVRKRPGLDEWSRLIEFFNQRKGQFGEFLFFDRSDHLVTLQRFGTGDGTTRTFQFSREIGHWVEPVYGVVNADVVTVSGAPTSAFTVDELGRITFTVAPPINAALVWSGAFYFRCAFEADSLDGAQPYRAIWEFSKHRVHEYQAMIDATPELKSFLATARSFVMADLYTIALASGQVLRYTDAGLQIFYAGQNYSASGPLIKRTGVRAVRGIEVDTLNVTFTAGMDDTVFGEPLLPFIAGGGFDGATLNLVRAFMADWRSPVVGTVTRFIGRVAEVDPADREQATVTVKSPIELLDTKVPQGVYQPSCLRTVYSADCGVNRALFETVGVVQGGSTALRVNSNVPATQGWFDQGVIRFVNGANAGVTRTVRRFTADGAVTMILGLPGVPVAGDQFLIYPGCPRTLDACTNKFGNRARYRGMPFIPVAETSV</sequence>
<evidence type="ECO:0000259" key="2">
    <source>
        <dbReference type="Pfam" id="PF09356"/>
    </source>
</evidence>
<dbReference type="AlphaFoldDB" id="A0A4P7YCS8"/>
<feature type="domain" description="Bacteriophage phiJL001 Gp84 C-terminal" evidence="2">
    <location>
        <begin position="375"/>
        <end position="452"/>
    </location>
</feature>
<dbReference type="Pfam" id="PF09343">
    <property type="entry name" value="DUF2460"/>
    <property type="match status" value="1"/>
</dbReference>
<evidence type="ECO:0000259" key="1">
    <source>
        <dbReference type="Pfam" id="PF09343"/>
    </source>
</evidence>
<dbReference type="Proteomes" id="UP000298274">
    <property type="component" value="Chromosome"/>
</dbReference>
<dbReference type="Pfam" id="PF09931">
    <property type="entry name" value="Phage_phiJL001_Gp84_N"/>
    <property type="match status" value="1"/>
</dbReference>
<proteinExistence type="predicted"/>
<name>A0A4P7YCS8_PSEVE</name>
<accession>A0A4P7YCS8</accession>
<dbReference type="InterPro" id="IPR011928">
    <property type="entry name" value="Phage_phiJL001_Gp84"/>
</dbReference>
<dbReference type="Pfam" id="PF09356">
    <property type="entry name" value="Phage_BR0599"/>
    <property type="match status" value="1"/>
</dbReference>
<protein>
    <submittedName>
        <fullName evidence="3">DUF2163 domain-containing protein</fullName>
    </submittedName>
</protein>
<reference evidence="4" key="1">
    <citation type="submission" date="2019-04" db="EMBL/GenBank/DDBJ databases">
        <title>Complete genome sequence of Pseudomonas veronii strain PVy, a versatile degrader capable of using multiple contaminants as sole carbon sources.</title>
        <authorList>
            <person name="Lopez-Echartea E."/>
            <person name="Ridl J."/>
            <person name="Pajer P."/>
            <person name="Strejcek M."/>
            <person name="Suman J."/>
            <person name="Uhlik O."/>
        </authorList>
    </citation>
    <scope>NUCLEOTIDE SEQUENCE [LARGE SCALE GENOMIC DNA]</scope>
    <source>
        <strain evidence="4">Pvy</strain>
    </source>
</reference>
<dbReference type="InterPro" id="IPR018964">
    <property type="entry name" value="Phage_phiJL001_Gp84_C"/>
</dbReference>
<gene>
    <name evidence="3" type="ORF">E4167_33410</name>
</gene>
<dbReference type="InterPro" id="IPR011740">
    <property type="entry name" value="DUF2460"/>
</dbReference>
<evidence type="ECO:0000313" key="4">
    <source>
        <dbReference type="Proteomes" id="UP000298274"/>
    </source>
</evidence>
<evidence type="ECO:0000313" key="3">
    <source>
        <dbReference type="EMBL" id="QCG68633.1"/>
    </source>
</evidence>